<accession>A0A3L7ADT0</accession>
<keyword evidence="4" id="KW-1185">Reference proteome</keyword>
<gene>
    <name evidence="3" type="ORF">D9V32_01565</name>
</gene>
<reference evidence="3 4" key="1">
    <citation type="submission" date="2018-10" db="EMBL/GenBank/DDBJ databases">
        <authorList>
            <person name="Li J."/>
        </authorList>
    </citation>
    <scope>NUCLEOTIDE SEQUENCE [LARGE SCALE GENOMIC DNA]</scope>
    <source>
        <strain evidence="3 4">IF 016277</strain>
    </source>
</reference>
<dbReference type="SMART" id="SM00240">
    <property type="entry name" value="FHA"/>
    <property type="match status" value="1"/>
</dbReference>
<dbReference type="EMBL" id="RCUX01000001">
    <property type="protein sequence ID" value="RLP78124.1"/>
    <property type="molecule type" value="Genomic_DNA"/>
</dbReference>
<evidence type="ECO:0000256" key="1">
    <source>
        <dbReference type="ARBA" id="ARBA00022553"/>
    </source>
</evidence>
<dbReference type="InterPro" id="IPR008984">
    <property type="entry name" value="SMAD_FHA_dom_sf"/>
</dbReference>
<dbReference type="PROSITE" id="PS50006">
    <property type="entry name" value="FHA_DOMAIN"/>
    <property type="match status" value="1"/>
</dbReference>
<evidence type="ECO:0000259" key="2">
    <source>
        <dbReference type="PROSITE" id="PS50006"/>
    </source>
</evidence>
<proteinExistence type="predicted"/>
<organism evidence="3 4">
    <name type="scientific">Mycetocola tolaasinivorans</name>
    <dbReference type="NCBI Taxonomy" id="76635"/>
    <lineage>
        <taxon>Bacteria</taxon>
        <taxon>Bacillati</taxon>
        <taxon>Actinomycetota</taxon>
        <taxon>Actinomycetes</taxon>
        <taxon>Micrococcales</taxon>
        <taxon>Microbacteriaceae</taxon>
        <taxon>Mycetocola</taxon>
    </lineage>
</organism>
<dbReference type="RefSeq" id="WP_121647215.1">
    <property type="nucleotide sequence ID" value="NZ_RCUX01000001.1"/>
</dbReference>
<sequence>MRRPASGDAGEPAVDATAAYSQDLGTVVAPIDREISEAEQAAIGALPPGSALLIVRRGPNTGARFLLDSDVSTVGRHPNASIFLDDVTVSRKHAEFRRTAAGGFELHDLKSLNGTYHAGERVESVELYDGAEVQVGKFRLTFYPSRHDVRLPGDA</sequence>
<feature type="domain" description="FHA" evidence="2">
    <location>
        <begin position="72"/>
        <end position="122"/>
    </location>
</feature>
<dbReference type="AlphaFoldDB" id="A0A3L7ADT0"/>
<dbReference type="InterPro" id="IPR000253">
    <property type="entry name" value="FHA_dom"/>
</dbReference>
<name>A0A3L7ADT0_9MICO</name>
<evidence type="ECO:0000313" key="3">
    <source>
        <dbReference type="EMBL" id="RLP78124.1"/>
    </source>
</evidence>
<dbReference type="Gene3D" id="2.60.200.20">
    <property type="match status" value="1"/>
</dbReference>
<dbReference type="Proteomes" id="UP000272503">
    <property type="component" value="Unassembled WGS sequence"/>
</dbReference>
<comment type="caution">
    <text evidence="3">The sequence shown here is derived from an EMBL/GenBank/DDBJ whole genome shotgun (WGS) entry which is preliminary data.</text>
</comment>
<dbReference type="SUPFAM" id="SSF49879">
    <property type="entry name" value="SMAD/FHA domain"/>
    <property type="match status" value="1"/>
</dbReference>
<keyword evidence="1" id="KW-0597">Phosphoprotein</keyword>
<protein>
    <submittedName>
        <fullName evidence="3">FHA domain-containing protein</fullName>
    </submittedName>
</protein>
<evidence type="ECO:0000313" key="4">
    <source>
        <dbReference type="Proteomes" id="UP000272503"/>
    </source>
</evidence>
<dbReference type="OrthoDB" id="9815925at2"/>
<dbReference type="Pfam" id="PF00498">
    <property type="entry name" value="FHA"/>
    <property type="match status" value="1"/>
</dbReference>